<dbReference type="PROSITE" id="PS50005">
    <property type="entry name" value="TPR"/>
    <property type="match status" value="5"/>
</dbReference>
<comment type="catalytic activity">
    <reaction evidence="7 9">
        <text>L-arginyl-[protein] + NAD(+) = N(omega)-(ADP-D-ribosyl)-L-arginyl-[protein] + nicotinamide + H(+)</text>
        <dbReference type="Rhea" id="RHEA:19149"/>
        <dbReference type="Rhea" id="RHEA-COMP:10532"/>
        <dbReference type="Rhea" id="RHEA-COMP:15087"/>
        <dbReference type="ChEBI" id="CHEBI:15378"/>
        <dbReference type="ChEBI" id="CHEBI:17154"/>
        <dbReference type="ChEBI" id="CHEBI:29965"/>
        <dbReference type="ChEBI" id="CHEBI:57540"/>
        <dbReference type="ChEBI" id="CHEBI:142554"/>
        <dbReference type="EC" id="2.4.2.31"/>
    </reaction>
</comment>
<dbReference type="InterPro" id="IPR011990">
    <property type="entry name" value="TPR-like_helical_dom_sf"/>
</dbReference>
<feature type="repeat" description="TPR" evidence="8">
    <location>
        <begin position="774"/>
        <end position="807"/>
    </location>
</feature>
<feature type="region of interest" description="Disordered" evidence="10">
    <location>
        <begin position="1"/>
        <end position="28"/>
    </location>
</feature>
<evidence type="ECO:0000256" key="4">
    <source>
        <dbReference type="ARBA" id="ARBA00022695"/>
    </source>
</evidence>
<dbReference type="PANTHER" id="PTHR45641">
    <property type="entry name" value="TETRATRICOPEPTIDE REPEAT PROTEIN (AFU_ORTHOLOGUE AFUA_6G03870)"/>
    <property type="match status" value="1"/>
</dbReference>
<keyword evidence="3 9" id="KW-0808">Transferase</keyword>
<comment type="caution">
    <text evidence="11">The sequence shown here is derived from an EMBL/GenBank/DDBJ whole genome shotgun (WGS) entry which is preliminary data.</text>
</comment>
<evidence type="ECO:0000256" key="8">
    <source>
        <dbReference type="PROSITE-ProRule" id="PRU00339"/>
    </source>
</evidence>
<accession>A0A815MDK5</accession>
<dbReference type="SUPFAM" id="SSF56399">
    <property type="entry name" value="ADP-ribosylation"/>
    <property type="match status" value="1"/>
</dbReference>
<evidence type="ECO:0000313" key="11">
    <source>
        <dbReference type="EMBL" id="CAF1422787.1"/>
    </source>
</evidence>
<dbReference type="AlphaFoldDB" id="A0A815MDK5"/>
<feature type="compositionally biased region" description="Basic and acidic residues" evidence="10">
    <location>
        <begin position="10"/>
        <end position="20"/>
    </location>
</feature>
<dbReference type="PROSITE" id="PS51996">
    <property type="entry name" value="TR_MART"/>
    <property type="match status" value="1"/>
</dbReference>
<dbReference type="EMBL" id="CAJNOV010010807">
    <property type="protein sequence ID" value="CAF1422787.1"/>
    <property type="molecule type" value="Genomic_DNA"/>
</dbReference>
<dbReference type="EMBL" id="CAJOBH010005790">
    <property type="protein sequence ID" value="CAF4035678.1"/>
    <property type="molecule type" value="Genomic_DNA"/>
</dbReference>
<proteinExistence type="inferred from homology"/>
<dbReference type="Gene3D" id="1.25.40.10">
    <property type="entry name" value="Tetratricopeptide repeat domain"/>
    <property type="match status" value="4"/>
</dbReference>
<dbReference type="Proteomes" id="UP000663855">
    <property type="component" value="Unassembled WGS sequence"/>
</dbReference>
<protein>
    <recommendedName>
        <fullName evidence="9">NAD(P)(+)--arginine ADP-ribosyltransferase</fullName>
        <ecNumber evidence="9">2.4.2.31</ecNumber>
    </recommendedName>
    <alternativeName>
        <fullName evidence="9">Mono(ADP-ribosyl)transferase</fullName>
    </alternativeName>
</protein>
<sequence>MSGTRQPKNQQEKKNERPDRLGTNVYSSDASKSMHKSLNGEFTFYQLLIEQVFDEKQSLTNKKISLVEYFKPTEKTDKKILVEFDTKYKPEKAIHWYTRETCIYKVLNKALRTQNMDNIFPFASFIRDINSQLSDEHRLLVEQQKTSGMTVYRGQLISKDEVTLLKSNQGQLLSINSFLSTSTNREKALEFARSQSPPNDELTTILLEIQTDLQAVTKPYADIKHLSAFSKEEEVLFMFSMVFRIENVFFDEENKIWRAKLIACSQADPTMNDFSSSLGKEFDGLSRFIALGYFYIEMLQYDNAENHFLNIIDRNLAKDDLELAFCYHGLAQANNEKSNSRLAIVYANQALEYLLNNPSLSEHRLVSSCYNELGSSYTLKKDYVSALQCLSKALSAHSDNNKDKTRTYSNLADVHFKMADYQLALEYFEKTLEHQPETSYALIGNTYKEMGKVYGKLNKKEKATEFFDKAIEYQLKELPAEHPDVSCTYNDLGLVMLDFNDQEKAFECFEKVRKLQSDSLPSNHPDFADAGKNLANYYMKQDNLEKALFYQIKVAENQSKTLSSTHSSTIDTCQAIKDIYVKQKDFKQASIYILKIFDAQLERKLDDSSLTISYHNLEHLSLDKSNLDQALSLCLRALDLELETILQYDLSLILLYKTIGDIFYEKHRLDQSLVYYYHLLDCHLQNKPFNQSNIDLVYTYIGKVYLKKSHFNKTILFYEKMNNSPSVNDTCMDAHQLIDDIFFEKRHAKQSLYYFEKFLDANLKSHSTNNSILVKTYYILANIYFEQNKFNKALKYFLQVLNNELKQPILDLSLKNLYKAISTIYFQNNNYTQSLIYLNRLLDLQLQTKTIEHSSIGATCRMIGNIYLKKKSSQLYSDYMNNIIENAFNNNLSKKTLNNTNAPPLNDPQFEKRHLRPVFIYYRKLFDSNNTENQLFEDICTILGNISIEQRNFDQAFIFFKRLLDIQQKRNPFGDKSSARTRVILGHMYAHRSHASDVTVL</sequence>
<dbReference type="Pfam" id="PF13424">
    <property type="entry name" value="TPR_12"/>
    <property type="match status" value="1"/>
</dbReference>
<dbReference type="Proteomes" id="UP000681967">
    <property type="component" value="Unassembled WGS sequence"/>
</dbReference>
<reference evidence="11" key="1">
    <citation type="submission" date="2021-02" db="EMBL/GenBank/DDBJ databases">
        <authorList>
            <person name="Nowell W R."/>
        </authorList>
    </citation>
    <scope>NUCLEOTIDE SEQUENCE</scope>
</reference>
<comment type="similarity">
    <text evidence="1 9">Belongs to the Arg-specific ADP-ribosyltransferase family.</text>
</comment>
<feature type="repeat" description="TPR" evidence="8">
    <location>
        <begin position="367"/>
        <end position="400"/>
    </location>
</feature>
<evidence type="ECO:0000256" key="7">
    <source>
        <dbReference type="ARBA" id="ARBA00047597"/>
    </source>
</evidence>
<evidence type="ECO:0000256" key="6">
    <source>
        <dbReference type="ARBA" id="ARBA00022803"/>
    </source>
</evidence>
<evidence type="ECO:0000313" key="12">
    <source>
        <dbReference type="EMBL" id="CAF4035678.1"/>
    </source>
</evidence>
<keyword evidence="9" id="KW-0520">NAD</keyword>
<keyword evidence="5" id="KW-0677">Repeat</keyword>
<dbReference type="Gene3D" id="3.90.176.10">
    <property type="entry name" value="Toxin ADP-ribosyltransferase, Chain A, domain 1"/>
    <property type="match status" value="1"/>
</dbReference>
<dbReference type="Pfam" id="PF01129">
    <property type="entry name" value="ART"/>
    <property type="match status" value="1"/>
</dbReference>
<evidence type="ECO:0000256" key="9">
    <source>
        <dbReference type="RuleBase" id="RU361228"/>
    </source>
</evidence>
<dbReference type="GO" id="GO:0106274">
    <property type="term" value="F:NAD+-protein-arginine ADP-ribosyltransferase activity"/>
    <property type="evidence" value="ECO:0007669"/>
    <property type="project" value="UniProtKB-EC"/>
</dbReference>
<dbReference type="PANTHER" id="PTHR45641:SF1">
    <property type="entry name" value="AAA+ ATPASE DOMAIN-CONTAINING PROTEIN"/>
    <property type="match status" value="1"/>
</dbReference>
<evidence type="ECO:0000256" key="5">
    <source>
        <dbReference type="ARBA" id="ARBA00022737"/>
    </source>
</evidence>
<evidence type="ECO:0000256" key="1">
    <source>
        <dbReference type="ARBA" id="ARBA00009558"/>
    </source>
</evidence>
<dbReference type="PROSITE" id="PS50293">
    <property type="entry name" value="TPR_REGION"/>
    <property type="match status" value="1"/>
</dbReference>
<feature type="repeat" description="TPR" evidence="8">
    <location>
        <begin position="444"/>
        <end position="477"/>
    </location>
</feature>
<evidence type="ECO:0000256" key="3">
    <source>
        <dbReference type="ARBA" id="ARBA00022679"/>
    </source>
</evidence>
<dbReference type="Pfam" id="PF13181">
    <property type="entry name" value="TPR_8"/>
    <property type="match status" value="1"/>
</dbReference>
<dbReference type="EC" id="2.4.2.31" evidence="9"/>
<evidence type="ECO:0000313" key="13">
    <source>
        <dbReference type="Proteomes" id="UP000663855"/>
    </source>
</evidence>
<evidence type="ECO:0000256" key="2">
    <source>
        <dbReference type="ARBA" id="ARBA00022676"/>
    </source>
</evidence>
<keyword evidence="9" id="KW-0521">NADP</keyword>
<evidence type="ECO:0000256" key="10">
    <source>
        <dbReference type="SAM" id="MobiDB-lite"/>
    </source>
</evidence>
<feature type="repeat" description="TPR" evidence="8">
    <location>
        <begin position="405"/>
        <end position="438"/>
    </location>
</feature>
<dbReference type="SUPFAM" id="SSF48452">
    <property type="entry name" value="TPR-like"/>
    <property type="match status" value="4"/>
</dbReference>
<organism evidence="11 13">
    <name type="scientific">Rotaria magnacalcarata</name>
    <dbReference type="NCBI Taxonomy" id="392030"/>
    <lineage>
        <taxon>Eukaryota</taxon>
        <taxon>Metazoa</taxon>
        <taxon>Spiralia</taxon>
        <taxon>Gnathifera</taxon>
        <taxon>Rotifera</taxon>
        <taxon>Eurotatoria</taxon>
        <taxon>Bdelloidea</taxon>
        <taxon>Philodinida</taxon>
        <taxon>Philodinidae</taxon>
        <taxon>Rotaria</taxon>
    </lineage>
</organism>
<name>A0A815MDK5_9BILA</name>
<keyword evidence="4" id="KW-0548">Nucleotidyltransferase</keyword>
<dbReference type="SMART" id="SM00028">
    <property type="entry name" value="TPR"/>
    <property type="match status" value="10"/>
</dbReference>
<dbReference type="InterPro" id="IPR000768">
    <property type="entry name" value="ART"/>
</dbReference>
<dbReference type="GO" id="GO:0016779">
    <property type="term" value="F:nucleotidyltransferase activity"/>
    <property type="evidence" value="ECO:0007669"/>
    <property type="project" value="UniProtKB-KW"/>
</dbReference>
<dbReference type="InterPro" id="IPR019734">
    <property type="entry name" value="TPR_rpt"/>
</dbReference>
<keyword evidence="2 9" id="KW-0328">Glycosyltransferase</keyword>
<keyword evidence="6 8" id="KW-0802">TPR repeat</keyword>
<feature type="repeat" description="TPR" evidence="8">
    <location>
        <begin position="486"/>
        <end position="519"/>
    </location>
</feature>
<gene>
    <name evidence="12" type="ORF">BYL167_LOCUS15585</name>
    <name evidence="11" type="ORF">CJN711_LOCUS23112</name>
</gene>